<reference evidence="6 7" key="1">
    <citation type="submission" date="2012-01" db="EMBL/GenBank/DDBJ databases">
        <title>Complete sequence of Desulfotomaculum gibsoniae DSM 7213.</title>
        <authorList>
            <consortium name="US DOE Joint Genome Institute"/>
            <person name="Lucas S."/>
            <person name="Han J."/>
            <person name="Lapidus A."/>
            <person name="Cheng J.-F."/>
            <person name="Goodwin L."/>
            <person name="Pitluck S."/>
            <person name="Peters L."/>
            <person name="Ovchinnikova G."/>
            <person name="Teshima H."/>
            <person name="Detter J.C."/>
            <person name="Han C."/>
            <person name="Tapia R."/>
            <person name="Land M."/>
            <person name="Hauser L."/>
            <person name="Kyrpides N."/>
            <person name="Ivanova N."/>
            <person name="Pagani I."/>
            <person name="Parshina S."/>
            <person name="Plugge C."/>
            <person name="Muyzer G."/>
            <person name="Kuever J."/>
            <person name="Ivanova A."/>
            <person name="Nazina T."/>
            <person name="Klenk H.-P."/>
            <person name="Brambilla E."/>
            <person name="Spring S."/>
            <person name="Stams A.F."/>
            <person name="Woyke T."/>
        </authorList>
    </citation>
    <scope>NUCLEOTIDE SEQUENCE [LARGE SCALE GENOMIC DNA]</scope>
    <source>
        <strain evidence="6 7">DSM 7213</strain>
    </source>
</reference>
<dbReference type="SUPFAM" id="SSF46689">
    <property type="entry name" value="Homeodomain-like"/>
    <property type="match status" value="1"/>
</dbReference>
<dbReference type="HOGENOM" id="CLU_069356_45_1_9"/>
<dbReference type="EMBL" id="CP003273">
    <property type="protein sequence ID" value="AGL02297.1"/>
    <property type="molecule type" value="Genomic_DNA"/>
</dbReference>
<keyword evidence="2 4" id="KW-0238">DNA-binding</keyword>
<keyword evidence="7" id="KW-1185">Reference proteome</keyword>
<dbReference type="Proteomes" id="UP000013520">
    <property type="component" value="Chromosome"/>
</dbReference>
<dbReference type="PROSITE" id="PS50977">
    <property type="entry name" value="HTH_TETR_2"/>
    <property type="match status" value="1"/>
</dbReference>
<dbReference type="OrthoDB" id="9812484at2"/>
<dbReference type="AlphaFoldDB" id="R4KL45"/>
<feature type="DNA-binding region" description="H-T-H motif" evidence="4">
    <location>
        <begin position="33"/>
        <end position="52"/>
    </location>
</feature>
<evidence type="ECO:0000259" key="5">
    <source>
        <dbReference type="PROSITE" id="PS50977"/>
    </source>
</evidence>
<sequence length="215" mass="24493">MLQAFEKLSPDRQQAILNAAANVFAEEGYHFARISKICEKAGISNGALYKYFKDKEDLFLAVVDNCVYLLENELFSTMTVSRKSIFDSIGSFLTANVQFNKEYCDYLRIYCDLGSPSMGRFAANASKKIETMASRYTIKLIEESKSRGEINKNISNEAAAYLIDSFTTFFAYSLVCEYHSNRFDSFYSASGRRFSVDERMQIILDSLRQALNIII</sequence>
<dbReference type="InterPro" id="IPR050624">
    <property type="entry name" value="HTH-type_Tx_Regulator"/>
</dbReference>
<dbReference type="GO" id="GO:0045892">
    <property type="term" value="P:negative regulation of DNA-templated transcription"/>
    <property type="evidence" value="ECO:0007669"/>
    <property type="project" value="UniProtKB-ARBA"/>
</dbReference>
<evidence type="ECO:0000313" key="7">
    <source>
        <dbReference type="Proteomes" id="UP000013520"/>
    </source>
</evidence>
<dbReference type="GO" id="GO:0003677">
    <property type="term" value="F:DNA binding"/>
    <property type="evidence" value="ECO:0007669"/>
    <property type="project" value="UniProtKB-UniRule"/>
</dbReference>
<dbReference type="PANTHER" id="PTHR43479:SF11">
    <property type="entry name" value="ACREF_ENVCD OPERON REPRESSOR-RELATED"/>
    <property type="match status" value="1"/>
</dbReference>
<dbReference type="Pfam" id="PF00440">
    <property type="entry name" value="TetR_N"/>
    <property type="match status" value="1"/>
</dbReference>
<dbReference type="STRING" id="767817.Desgi_2899"/>
<proteinExistence type="predicted"/>
<evidence type="ECO:0000256" key="3">
    <source>
        <dbReference type="ARBA" id="ARBA00023163"/>
    </source>
</evidence>
<feature type="domain" description="HTH tetR-type" evidence="5">
    <location>
        <begin position="10"/>
        <end position="70"/>
    </location>
</feature>
<evidence type="ECO:0000256" key="4">
    <source>
        <dbReference type="PROSITE-ProRule" id="PRU00335"/>
    </source>
</evidence>
<dbReference type="InterPro" id="IPR009057">
    <property type="entry name" value="Homeodomain-like_sf"/>
</dbReference>
<name>R4KL45_9FIRM</name>
<dbReference type="PRINTS" id="PR00455">
    <property type="entry name" value="HTHTETR"/>
</dbReference>
<dbReference type="InterPro" id="IPR001647">
    <property type="entry name" value="HTH_TetR"/>
</dbReference>
<dbReference type="KEGG" id="dgi:Desgi_2899"/>
<organism evidence="6 7">
    <name type="scientific">Desulfoscipio gibsoniae DSM 7213</name>
    <dbReference type="NCBI Taxonomy" id="767817"/>
    <lineage>
        <taxon>Bacteria</taxon>
        <taxon>Bacillati</taxon>
        <taxon>Bacillota</taxon>
        <taxon>Clostridia</taxon>
        <taxon>Eubacteriales</taxon>
        <taxon>Desulfallaceae</taxon>
        <taxon>Desulfoscipio</taxon>
    </lineage>
</organism>
<evidence type="ECO:0000256" key="2">
    <source>
        <dbReference type="ARBA" id="ARBA00023125"/>
    </source>
</evidence>
<dbReference type="eggNOG" id="COG1309">
    <property type="taxonomic scope" value="Bacteria"/>
</dbReference>
<accession>R4KL45</accession>
<evidence type="ECO:0000256" key="1">
    <source>
        <dbReference type="ARBA" id="ARBA00023015"/>
    </source>
</evidence>
<dbReference type="PANTHER" id="PTHR43479">
    <property type="entry name" value="ACREF/ENVCD OPERON REPRESSOR-RELATED"/>
    <property type="match status" value="1"/>
</dbReference>
<keyword evidence="1" id="KW-0805">Transcription regulation</keyword>
<gene>
    <name evidence="6" type="ORF">Desgi_2899</name>
</gene>
<evidence type="ECO:0000313" key="6">
    <source>
        <dbReference type="EMBL" id="AGL02297.1"/>
    </source>
</evidence>
<dbReference type="Gene3D" id="1.10.357.10">
    <property type="entry name" value="Tetracycline Repressor, domain 2"/>
    <property type="match status" value="1"/>
</dbReference>
<protein>
    <submittedName>
        <fullName evidence="6">Transcriptional regulator</fullName>
    </submittedName>
</protein>
<dbReference type="FunFam" id="1.10.10.60:FF:000141">
    <property type="entry name" value="TetR family transcriptional regulator"/>
    <property type="match status" value="1"/>
</dbReference>
<keyword evidence="3" id="KW-0804">Transcription</keyword>
<dbReference type="RefSeq" id="WP_006520852.1">
    <property type="nucleotide sequence ID" value="NC_021184.1"/>
</dbReference>